<dbReference type="EMBL" id="KZ825470">
    <property type="protein sequence ID" value="PYI35349.1"/>
    <property type="molecule type" value="Genomic_DNA"/>
</dbReference>
<evidence type="ECO:0000256" key="1">
    <source>
        <dbReference type="ARBA" id="ARBA00023002"/>
    </source>
</evidence>
<accession>A0A2V5IF90</accession>
<reference evidence="2 3" key="1">
    <citation type="submission" date="2018-02" db="EMBL/GenBank/DDBJ databases">
        <title>The genomes of Aspergillus section Nigri reveals drivers in fungal speciation.</title>
        <authorList>
            <consortium name="DOE Joint Genome Institute"/>
            <person name="Vesth T.C."/>
            <person name="Nybo J."/>
            <person name="Theobald S."/>
            <person name="Brandl J."/>
            <person name="Frisvad J.C."/>
            <person name="Nielsen K.F."/>
            <person name="Lyhne E.K."/>
            <person name="Kogle M.E."/>
            <person name="Kuo A."/>
            <person name="Riley R."/>
            <person name="Clum A."/>
            <person name="Nolan M."/>
            <person name="Lipzen A."/>
            <person name="Salamov A."/>
            <person name="Henrissat B."/>
            <person name="Wiebenga A."/>
            <person name="De vries R.P."/>
            <person name="Grigoriev I.V."/>
            <person name="Mortensen U.H."/>
            <person name="Andersen M.R."/>
            <person name="Baker S.E."/>
        </authorList>
    </citation>
    <scope>NUCLEOTIDE SEQUENCE [LARGE SCALE GENOMIC DNA]</scope>
    <source>
        <strain evidence="2 3">CBS 114.80</strain>
    </source>
</reference>
<protein>
    <submittedName>
        <fullName evidence="2">NAD(P)-binding protein</fullName>
    </submittedName>
</protein>
<dbReference type="InterPro" id="IPR052228">
    <property type="entry name" value="Sec_Metab_Biosynth_Oxidored"/>
</dbReference>
<name>A0A2V5IF90_9EURO</name>
<organism evidence="2 3">
    <name type="scientific">Aspergillus indologenus CBS 114.80</name>
    <dbReference type="NCBI Taxonomy" id="1450541"/>
    <lineage>
        <taxon>Eukaryota</taxon>
        <taxon>Fungi</taxon>
        <taxon>Dikarya</taxon>
        <taxon>Ascomycota</taxon>
        <taxon>Pezizomycotina</taxon>
        <taxon>Eurotiomycetes</taxon>
        <taxon>Eurotiomycetidae</taxon>
        <taxon>Eurotiales</taxon>
        <taxon>Aspergillaceae</taxon>
        <taxon>Aspergillus</taxon>
        <taxon>Aspergillus subgen. Circumdati</taxon>
    </lineage>
</organism>
<dbReference type="PANTHER" id="PTHR47534">
    <property type="entry name" value="YALI0E05731P"/>
    <property type="match status" value="1"/>
</dbReference>
<dbReference type="Pfam" id="PF00106">
    <property type="entry name" value="adh_short"/>
    <property type="match status" value="1"/>
</dbReference>
<dbReference type="PANTHER" id="PTHR47534:SF2">
    <property type="entry name" value="KETOREDUCTASE (KR) DOMAIN-CONTAINING PROTEIN-RELATED"/>
    <property type="match status" value="1"/>
</dbReference>
<dbReference type="SUPFAM" id="SSF51735">
    <property type="entry name" value="NAD(P)-binding Rossmann-fold domains"/>
    <property type="match status" value="1"/>
</dbReference>
<evidence type="ECO:0000313" key="3">
    <source>
        <dbReference type="Proteomes" id="UP000248817"/>
    </source>
</evidence>
<evidence type="ECO:0000313" key="2">
    <source>
        <dbReference type="EMBL" id="PYI35349.1"/>
    </source>
</evidence>
<dbReference type="AlphaFoldDB" id="A0A2V5IF90"/>
<dbReference type="Proteomes" id="UP000248817">
    <property type="component" value="Unassembled WGS sequence"/>
</dbReference>
<dbReference type="GO" id="GO:0016491">
    <property type="term" value="F:oxidoreductase activity"/>
    <property type="evidence" value="ECO:0007669"/>
    <property type="project" value="UniProtKB-KW"/>
</dbReference>
<keyword evidence="3" id="KW-1185">Reference proteome</keyword>
<keyword evidence="1" id="KW-0560">Oxidoreductase</keyword>
<gene>
    <name evidence="2" type="ORF">BP00DRAFT_442872</name>
</gene>
<proteinExistence type="predicted"/>
<dbReference type="InterPro" id="IPR036291">
    <property type="entry name" value="NAD(P)-bd_dom_sf"/>
</dbReference>
<sequence length="344" mass="37352">MVSIATVRENNSAITGLYGSGLVAVFVGGTSGIGESTARAFIRSTQASRAYLIGRDQARAHQIIGELQQTNPDAQITFIKSDVSLLREVDKACQTIQQREDKVNILFLSPGVGTMNGRDETAEGLDKKLSLHYYARMRFIANLLPQLQRAGDAPTATVTGARPPLSRVVSVLEAGREAALQLDDLALQTHYSLRNCAKHAIAMTSVSMEHLAAADPRVSFVHSFPGMVRTRLGRDFGLVTKCALAALVALAKPWETPLEESGERHLFAATSLRFPSRGFVGDGGREVAQGSDGAAGSGFYRLDSTGETYRPSDLMQRYRAEGVRDLIWKHTLDTFAAVRGREED</sequence>
<dbReference type="Gene3D" id="3.40.50.720">
    <property type="entry name" value="NAD(P)-binding Rossmann-like Domain"/>
    <property type="match status" value="1"/>
</dbReference>
<dbReference type="InterPro" id="IPR002347">
    <property type="entry name" value="SDR_fam"/>
</dbReference>